<feature type="binding site" evidence="3">
    <location>
        <begin position="213"/>
        <end position="215"/>
    </location>
    <ligand>
        <name>substrate</name>
    </ligand>
</feature>
<comment type="subunit">
    <text evidence="3">Homodimer.</text>
</comment>
<dbReference type="Pfam" id="PF01255">
    <property type="entry name" value="Prenyltransf"/>
    <property type="match status" value="1"/>
</dbReference>
<feature type="binding site" evidence="3">
    <location>
        <position position="33"/>
    </location>
    <ligand>
        <name>Mg(2+)</name>
        <dbReference type="ChEBI" id="CHEBI:18420"/>
    </ligand>
</feature>
<accession>A0AA46TH28</accession>
<dbReference type="KEGG" id="sgrg:L0C25_21465"/>
<dbReference type="GO" id="GO:0005886">
    <property type="term" value="C:plasma membrane"/>
    <property type="evidence" value="ECO:0007669"/>
    <property type="project" value="TreeGrafter"/>
</dbReference>
<dbReference type="GO" id="GO:0045547">
    <property type="term" value="F:ditrans,polycis-polyprenyl diphosphate synthase [(2E,6E)-farnesyl diphosphate specific] activity"/>
    <property type="evidence" value="ECO:0007669"/>
    <property type="project" value="TreeGrafter"/>
</dbReference>
<dbReference type="EMBL" id="CP094970">
    <property type="protein sequence ID" value="UYM05058.1"/>
    <property type="molecule type" value="Genomic_DNA"/>
</dbReference>
<feature type="binding site" evidence="3">
    <location>
        <position position="207"/>
    </location>
    <ligand>
        <name>substrate</name>
    </ligand>
</feature>
<reference evidence="4" key="1">
    <citation type="submission" date="2022-01" db="EMBL/GenBank/DDBJ databases">
        <title>Nocardioidaceae gen. sp. A5X3R13.</title>
        <authorList>
            <person name="Lopez Marin M.A."/>
            <person name="Uhlik O."/>
        </authorList>
    </citation>
    <scope>NUCLEOTIDE SEQUENCE</scope>
    <source>
        <strain evidence="4">A5X3R13</strain>
    </source>
</reference>
<dbReference type="CDD" id="cd00475">
    <property type="entry name" value="Cis_IPPS"/>
    <property type="match status" value="1"/>
</dbReference>
<dbReference type="NCBIfam" id="TIGR00055">
    <property type="entry name" value="uppS"/>
    <property type="match status" value="1"/>
</dbReference>
<dbReference type="SUPFAM" id="SSF64005">
    <property type="entry name" value="Undecaprenyl diphosphate synthase"/>
    <property type="match status" value="1"/>
</dbReference>
<keyword evidence="3" id="KW-0479">Metal-binding</keyword>
<keyword evidence="3" id="KW-0460">Magnesium</keyword>
<dbReference type="RefSeq" id="WP_271633825.1">
    <property type="nucleotide sequence ID" value="NZ_CP094970.1"/>
</dbReference>
<sequence>MRTFVPVRAAYVRRLRGQVMAGPRPQHVGLIMDGNRRWARRAGLANVSLGHKYGAERAEEMLGWCTHVGVRNVTVYLCSTENLARRDRAEVDFLMNVIETGLARRLATHNDRWRVHTAGMLDALPDSTGRALKEAVEATSSYDTGFNVTLAVGYGGQREIVDAARSVMYERAAAGDTPRELADSLRVEDIERHLYTAGRPDPDLIIRTSGEQRLSNFLSWQGAYAQLYVCEAPWPAFREIDFLRALRDFAGRHRRAV</sequence>
<organism evidence="4 5">
    <name type="scientific">Solicola gregarius</name>
    <dbReference type="NCBI Taxonomy" id="2908642"/>
    <lineage>
        <taxon>Bacteria</taxon>
        <taxon>Bacillati</taxon>
        <taxon>Actinomycetota</taxon>
        <taxon>Actinomycetes</taxon>
        <taxon>Propionibacteriales</taxon>
        <taxon>Nocardioidaceae</taxon>
        <taxon>Solicola</taxon>
    </lineage>
</organism>
<comment type="similarity">
    <text evidence="2">Belongs to the UPP synthase family. Z-FPP synthase subfamily.</text>
</comment>
<dbReference type="GO" id="GO:0016094">
    <property type="term" value="P:polyprenol biosynthetic process"/>
    <property type="evidence" value="ECO:0007669"/>
    <property type="project" value="TreeGrafter"/>
</dbReference>
<dbReference type="Gene3D" id="3.40.1180.10">
    <property type="entry name" value="Decaprenyl diphosphate synthase-like"/>
    <property type="match status" value="1"/>
</dbReference>
<feature type="binding site" evidence="3">
    <location>
        <position position="86"/>
    </location>
    <ligand>
        <name>substrate</name>
    </ligand>
</feature>
<evidence type="ECO:0000256" key="3">
    <source>
        <dbReference type="HAMAP-Rule" id="MF_01139"/>
    </source>
</evidence>
<dbReference type="AlphaFoldDB" id="A0AA46TH28"/>
<evidence type="ECO:0000256" key="1">
    <source>
        <dbReference type="ARBA" id="ARBA00022679"/>
    </source>
</evidence>
<feature type="binding site" evidence="3">
    <location>
        <position position="38"/>
    </location>
    <ligand>
        <name>substrate</name>
    </ligand>
</feature>
<dbReference type="GO" id="GO:0000287">
    <property type="term" value="F:magnesium ion binding"/>
    <property type="evidence" value="ECO:0007669"/>
    <property type="project" value="UniProtKB-UniRule"/>
</dbReference>
<keyword evidence="1 3" id="KW-0808">Transferase</keyword>
<feature type="active site" description="Proton acceptor" evidence="3">
    <location>
        <position position="82"/>
    </location>
</feature>
<name>A0AA46TH28_9ACTN</name>
<dbReference type="Proteomes" id="UP001164390">
    <property type="component" value="Chromosome"/>
</dbReference>
<dbReference type="GO" id="GO:0033850">
    <property type="term" value="F:Z-farnesyl diphosphate synthase activity"/>
    <property type="evidence" value="ECO:0007669"/>
    <property type="project" value="TreeGrafter"/>
</dbReference>
<feature type="binding site" evidence="3">
    <location>
        <begin position="79"/>
        <end position="81"/>
    </location>
    <ligand>
        <name>substrate</name>
    </ligand>
</feature>
<dbReference type="HAMAP" id="MF_01139">
    <property type="entry name" value="ISPT"/>
    <property type="match status" value="1"/>
</dbReference>
<keyword evidence="5" id="KW-1185">Reference proteome</keyword>
<dbReference type="InterPro" id="IPR036424">
    <property type="entry name" value="UPP_synth-like_sf"/>
</dbReference>
<comment type="function">
    <text evidence="3">Catalyzes the condensation of isopentenyl diphosphate (IPP) with allylic pyrophosphates generating different type of terpenoids.</text>
</comment>
<comment type="cofactor">
    <cofactor evidence="3">
        <name>Mg(2+)</name>
        <dbReference type="ChEBI" id="CHEBI:18420"/>
    </cofactor>
    <text evidence="3">Binds 2 magnesium ions per subunit.</text>
</comment>
<dbReference type="InterPro" id="IPR001441">
    <property type="entry name" value="UPP_synth-like"/>
</dbReference>
<feature type="active site" evidence="3">
    <location>
        <position position="33"/>
    </location>
</feature>
<proteinExistence type="inferred from homology"/>
<feature type="binding site" evidence="3">
    <location>
        <begin position="34"/>
        <end position="37"/>
    </location>
    <ligand>
        <name>substrate</name>
    </ligand>
</feature>
<evidence type="ECO:0000256" key="2">
    <source>
        <dbReference type="ARBA" id="ARBA00038453"/>
    </source>
</evidence>
<dbReference type="PANTHER" id="PTHR10291:SF43">
    <property type="entry name" value="DEHYDRODOLICHYL DIPHOSPHATE SYNTHASE COMPLEX SUBUNIT DHDDS"/>
    <property type="match status" value="1"/>
</dbReference>
<evidence type="ECO:0000313" key="5">
    <source>
        <dbReference type="Proteomes" id="UP001164390"/>
    </source>
</evidence>
<feature type="binding site" evidence="3">
    <location>
        <position position="51"/>
    </location>
    <ligand>
        <name>substrate</name>
    </ligand>
</feature>
<gene>
    <name evidence="4" type="primary">uppS</name>
    <name evidence="4" type="ORF">L0C25_21465</name>
</gene>
<dbReference type="PANTHER" id="PTHR10291">
    <property type="entry name" value="DEHYDRODOLICHYL DIPHOSPHATE SYNTHASE FAMILY MEMBER"/>
    <property type="match status" value="1"/>
</dbReference>
<dbReference type="EC" id="2.5.1.-" evidence="3"/>
<comment type="caution">
    <text evidence="3">Lacks conserved residue(s) required for the propagation of feature annotation.</text>
</comment>
<evidence type="ECO:0000313" key="4">
    <source>
        <dbReference type="EMBL" id="UYM05058.1"/>
    </source>
</evidence>
<protein>
    <recommendedName>
        <fullName evidence="3">Isoprenyl transferase</fullName>
        <ecNumber evidence="3">2.5.1.-</ecNumber>
    </recommendedName>
</protein>